<evidence type="ECO:0000313" key="4">
    <source>
        <dbReference type="Proteomes" id="UP000799539"/>
    </source>
</evidence>
<dbReference type="GO" id="GO:0017025">
    <property type="term" value="F:TBP-class protein binding"/>
    <property type="evidence" value="ECO:0007669"/>
    <property type="project" value="TreeGrafter"/>
</dbReference>
<dbReference type="Pfam" id="PF15463">
    <property type="entry name" value="ECM11"/>
    <property type="match status" value="1"/>
</dbReference>
<feature type="region of interest" description="Disordered" evidence="1">
    <location>
        <begin position="548"/>
        <end position="589"/>
    </location>
</feature>
<dbReference type="EMBL" id="ML992662">
    <property type="protein sequence ID" value="KAF2217959.1"/>
    <property type="molecule type" value="Genomic_DNA"/>
</dbReference>
<feature type="region of interest" description="Disordered" evidence="1">
    <location>
        <begin position="1"/>
        <end position="111"/>
    </location>
</feature>
<name>A0A6A6FX38_9PEZI</name>
<dbReference type="PANTHER" id="PTHR28244:SF3">
    <property type="entry name" value="EXTRACELLULAR MUTANT PROTEIN 11 C-TERMINAL DOMAIN-CONTAINING PROTEIN"/>
    <property type="match status" value="1"/>
</dbReference>
<dbReference type="PANTHER" id="PTHR28244">
    <property type="entry name" value="RNA POLYMERASE I-SPECIFIC TRANSCRIPTION INITIATION FACTOR RRN11"/>
    <property type="match status" value="1"/>
</dbReference>
<dbReference type="Proteomes" id="UP000799539">
    <property type="component" value="Unassembled WGS sequence"/>
</dbReference>
<evidence type="ECO:0000313" key="3">
    <source>
        <dbReference type="EMBL" id="KAF2217959.1"/>
    </source>
</evidence>
<dbReference type="InterPro" id="IPR029178">
    <property type="entry name" value="Ecm11_C"/>
</dbReference>
<keyword evidence="4" id="KW-1185">Reference proteome</keyword>
<feature type="region of interest" description="Disordered" evidence="1">
    <location>
        <begin position="218"/>
        <end position="286"/>
    </location>
</feature>
<feature type="region of interest" description="Disordered" evidence="1">
    <location>
        <begin position="144"/>
        <end position="179"/>
    </location>
</feature>
<gene>
    <name evidence="3" type="ORF">CERZMDRAFT_80595</name>
</gene>
<sequence length="589" mass="65116">MSQAKTSGLKQFVHRGAVAQYDGPDDGKPKRKSSKGKSAEELKVRNSDVTEARVQANSQKARDGVQISAPRTRSQARHDRAVYDDTDASNADLESASASTQPTKHNNARQQHVSIAMQDPDHRENEAIGSDVGEDAVQVHGENAAGAARQGQNGGNPNAFAQHIIKGDSFPSTTSGRPSEVDLNEVISTQPGHHPRSHLVHAPTRGVTRAQGGVTARTFHQPQTTTPLQPVLGDPNLDGGNPWSKPSNTQPAVKFTFGPGPRLPQPQGVPHAHTSPLNPYNQPHATNQRVSFTNNERRAANHQAQINHDQRPVANYQASVNAPVQGPHPPATILSAEKQNDTRLSAKRHPSQEPPQPPDETGHGSEITDDAHNLTPSPRLNPNAMQNSRRTRYEQPSQPDMPSGSDHQPPQSADENEMDDQHYGGDAEGGVAEHYPQDAQPEDEPIDHERNDLFQMSYSQLKAESFDIDPRKKLELPPEWQARTLHEKLQSVMPLDGETQAHFFENLSIDEWEDAGDWFLERFGDIVRRLKESRRHKRRVASAFEDKIEQRSEAVSKKQKLTQGALDEMRESGGKVLQRTPKKSRKPKK</sequence>
<feature type="compositionally biased region" description="Basic residues" evidence="1">
    <location>
        <begin position="580"/>
        <end position="589"/>
    </location>
</feature>
<dbReference type="AlphaFoldDB" id="A0A6A6FX38"/>
<feature type="compositionally biased region" description="Polar residues" evidence="1">
    <location>
        <begin position="275"/>
        <end position="286"/>
    </location>
</feature>
<feature type="region of interest" description="Disordered" evidence="1">
    <location>
        <begin position="341"/>
        <end position="445"/>
    </location>
</feature>
<feature type="compositionally biased region" description="Polar residues" evidence="1">
    <location>
        <begin position="96"/>
        <end position="111"/>
    </location>
</feature>
<feature type="compositionally biased region" description="Basic and acidic residues" evidence="1">
    <location>
        <begin position="37"/>
        <end position="51"/>
    </location>
</feature>
<proteinExistence type="predicted"/>
<feature type="compositionally biased region" description="Polar residues" evidence="1">
    <location>
        <begin position="218"/>
        <end position="228"/>
    </location>
</feature>
<dbReference type="GO" id="GO:0042790">
    <property type="term" value="P:nucleolar large rRNA transcription by RNA polymerase I"/>
    <property type="evidence" value="ECO:0007669"/>
    <property type="project" value="TreeGrafter"/>
</dbReference>
<evidence type="ECO:0000259" key="2">
    <source>
        <dbReference type="Pfam" id="PF15463"/>
    </source>
</evidence>
<evidence type="ECO:0000256" key="1">
    <source>
        <dbReference type="SAM" id="MobiDB-lite"/>
    </source>
</evidence>
<reference evidence="3" key="1">
    <citation type="journal article" date="2020" name="Stud. Mycol.">
        <title>101 Dothideomycetes genomes: a test case for predicting lifestyles and emergence of pathogens.</title>
        <authorList>
            <person name="Haridas S."/>
            <person name="Albert R."/>
            <person name="Binder M."/>
            <person name="Bloem J."/>
            <person name="Labutti K."/>
            <person name="Salamov A."/>
            <person name="Andreopoulos B."/>
            <person name="Baker S."/>
            <person name="Barry K."/>
            <person name="Bills G."/>
            <person name="Bluhm B."/>
            <person name="Cannon C."/>
            <person name="Castanera R."/>
            <person name="Culley D."/>
            <person name="Daum C."/>
            <person name="Ezra D."/>
            <person name="Gonzalez J."/>
            <person name="Henrissat B."/>
            <person name="Kuo A."/>
            <person name="Liang C."/>
            <person name="Lipzen A."/>
            <person name="Lutzoni F."/>
            <person name="Magnuson J."/>
            <person name="Mondo S."/>
            <person name="Nolan M."/>
            <person name="Ohm R."/>
            <person name="Pangilinan J."/>
            <person name="Park H.-J."/>
            <person name="Ramirez L."/>
            <person name="Alfaro M."/>
            <person name="Sun H."/>
            <person name="Tritt A."/>
            <person name="Yoshinaga Y."/>
            <person name="Zwiers L.-H."/>
            <person name="Turgeon B."/>
            <person name="Goodwin S."/>
            <person name="Spatafora J."/>
            <person name="Crous P."/>
            <person name="Grigoriev I."/>
        </authorList>
    </citation>
    <scope>NUCLEOTIDE SEQUENCE</scope>
    <source>
        <strain evidence="3">SCOH1-5</strain>
    </source>
</reference>
<dbReference type="GO" id="GO:0001164">
    <property type="term" value="F:RNA polymerase I core promoter sequence-specific DNA binding"/>
    <property type="evidence" value="ECO:0007669"/>
    <property type="project" value="TreeGrafter"/>
</dbReference>
<dbReference type="OrthoDB" id="5346740at2759"/>
<feature type="domain" description="Extracellular mutant protein 11 C-terminal" evidence="2">
    <location>
        <begin position="447"/>
        <end position="577"/>
    </location>
</feature>
<protein>
    <recommendedName>
        <fullName evidence="2">Extracellular mutant protein 11 C-terminal domain-containing protein</fullName>
    </recommendedName>
</protein>
<dbReference type="InterPro" id="IPR053029">
    <property type="entry name" value="RNA_pol_I-specific_init_factor"/>
</dbReference>
<accession>A0A6A6FX38</accession>
<dbReference type="GO" id="GO:0070860">
    <property type="term" value="C:RNA polymerase I core factor complex"/>
    <property type="evidence" value="ECO:0007669"/>
    <property type="project" value="TreeGrafter"/>
</dbReference>
<feature type="compositionally biased region" description="Polar residues" evidence="1">
    <location>
        <begin position="374"/>
        <end position="413"/>
    </location>
</feature>
<feature type="compositionally biased region" description="Low complexity" evidence="1">
    <location>
        <begin position="144"/>
        <end position="159"/>
    </location>
</feature>
<organism evidence="3 4">
    <name type="scientific">Cercospora zeae-maydis SCOH1-5</name>
    <dbReference type="NCBI Taxonomy" id="717836"/>
    <lineage>
        <taxon>Eukaryota</taxon>
        <taxon>Fungi</taxon>
        <taxon>Dikarya</taxon>
        <taxon>Ascomycota</taxon>
        <taxon>Pezizomycotina</taxon>
        <taxon>Dothideomycetes</taxon>
        <taxon>Dothideomycetidae</taxon>
        <taxon>Mycosphaerellales</taxon>
        <taxon>Mycosphaerellaceae</taxon>
        <taxon>Cercospora</taxon>
    </lineage>
</organism>